<gene>
    <name evidence="7" type="primary">lpxD</name>
    <name evidence="10" type="ORF">SAMN02745728_01069</name>
</gene>
<reference evidence="10 11" key="1">
    <citation type="submission" date="2016-12" db="EMBL/GenBank/DDBJ databases">
        <authorList>
            <person name="Song W.-J."/>
            <person name="Kurnit D.M."/>
        </authorList>
    </citation>
    <scope>NUCLEOTIDE SEQUENCE [LARGE SCALE GENOMIC DNA]</scope>
    <source>
        <strain evidence="10 11">DSM 11393</strain>
    </source>
</reference>
<organism evidence="10 11">
    <name type="scientific">Desulfovibrio litoralis DSM 11393</name>
    <dbReference type="NCBI Taxonomy" id="1121455"/>
    <lineage>
        <taxon>Bacteria</taxon>
        <taxon>Pseudomonadati</taxon>
        <taxon>Thermodesulfobacteriota</taxon>
        <taxon>Desulfovibrionia</taxon>
        <taxon>Desulfovibrionales</taxon>
        <taxon>Desulfovibrionaceae</taxon>
        <taxon>Desulfovibrio</taxon>
    </lineage>
</organism>
<dbReference type="CDD" id="cd03352">
    <property type="entry name" value="LbH_LpxD"/>
    <property type="match status" value="1"/>
</dbReference>
<evidence type="ECO:0000256" key="7">
    <source>
        <dbReference type="HAMAP-Rule" id="MF_00523"/>
    </source>
</evidence>
<comment type="subunit">
    <text evidence="7">Homotrimer.</text>
</comment>
<keyword evidence="1 7" id="KW-0444">Lipid biosynthesis</keyword>
<keyword evidence="6 7" id="KW-0012">Acyltransferase</keyword>
<comment type="function">
    <text evidence="7">Catalyzes the N-acylation of UDP-3-O-acylglucosamine using 3-hydroxyacyl-ACP as the acyl donor. Is involved in the biosynthesis of lipid A, a phosphorylated glycolipid that anchors the lipopolysaccharide to the outer membrane of the cell.</text>
</comment>
<keyword evidence="2 7" id="KW-0441">Lipid A biosynthesis</keyword>
<evidence type="ECO:0000256" key="8">
    <source>
        <dbReference type="SAM" id="Coils"/>
    </source>
</evidence>
<dbReference type="HAMAP" id="MF_00523">
    <property type="entry name" value="LpxD"/>
    <property type="match status" value="1"/>
</dbReference>
<keyword evidence="5 7" id="KW-0443">Lipid metabolism</keyword>
<feature type="active site" description="Proton acceptor" evidence="7">
    <location>
        <position position="236"/>
    </location>
</feature>
<dbReference type="PROSITE" id="PS00101">
    <property type="entry name" value="HEXAPEP_TRANSFERASES"/>
    <property type="match status" value="2"/>
</dbReference>
<keyword evidence="11" id="KW-1185">Reference proteome</keyword>
<evidence type="ECO:0000313" key="11">
    <source>
        <dbReference type="Proteomes" id="UP000186469"/>
    </source>
</evidence>
<evidence type="ECO:0000256" key="1">
    <source>
        <dbReference type="ARBA" id="ARBA00022516"/>
    </source>
</evidence>
<dbReference type="UniPathway" id="UPA00973"/>
<keyword evidence="3 7" id="KW-0808">Transferase</keyword>
<dbReference type="GO" id="GO:0016410">
    <property type="term" value="F:N-acyltransferase activity"/>
    <property type="evidence" value="ECO:0007669"/>
    <property type="project" value="InterPro"/>
</dbReference>
<dbReference type="InterPro" id="IPR001451">
    <property type="entry name" value="Hexapep"/>
</dbReference>
<feature type="domain" description="UDP-3-O-[3-hydroxymyristoyl] glucosamine N-acyltransferase non-repeat region" evidence="9">
    <location>
        <begin position="20"/>
        <end position="85"/>
    </location>
</feature>
<name>A0A1M7SN87_9BACT</name>
<dbReference type="Pfam" id="PF04613">
    <property type="entry name" value="LpxD"/>
    <property type="match status" value="1"/>
</dbReference>
<dbReference type="NCBIfam" id="TIGR01853">
    <property type="entry name" value="lipid_A_lpxD"/>
    <property type="match status" value="1"/>
</dbReference>
<dbReference type="Gene3D" id="2.160.10.10">
    <property type="entry name" value="Hexapeptide repeat proteins"/>
    <property type="match status" value="1"/>
</dbReference>
<dbReference type="STRING" id="1121455.SAMN02745728_01069"/>
<dbReference type="InterPro" id="IPR018357">
    <property type="entry name" value="Hexapep_transf_CS"/>
</dbReference>
<evidence type="ECO:0000256" key="6">
    <source>
        <dbReference type="ARBA" id="ARBA00023315"/>
    </source>
</evidence>
<dbReference type="Proteomes" id="UP000186469">
    <property type="component" value="Unassembled WGS sequence"/>
</dbReference>
<comment type="catalytic activity">
    <reaction evidence="7">
        <text>a UDP-3-O-[(3R)-3-hydroxyacyl]-alpha-D-glucosamine + a (3R)-hydroxyacyl-[ACP] = a UDP-2-N,3-O-bis[(3R)-3-hydroxyacyl]-alpha-D-glucosamine + holo-[ACP] + H(+)</text>
        <dbReference type="Rhea" id="RHEA:53836"/>
        <dbReference type="Rhea" id="RHEA-COMP:9685"/>
        <dbReference type="Rhea" id="RHEA-COMP:9945"/>
        <dbReference type="ChEBI" id="CHEBI:15378"/>
        <dbReference type="ChEBI" id="CHEBI:64479"/>
        <dbReference type="ChEBI" id="CHEBI:78827"/>
        <dbReference type="ChEBI" id="CHEBI:137740"/>
        <dbReference type="ChEBI" id="CHEBI:137748"/>
        <dbReference type="EC" id="2.3.1.191"/>
    </reaction>
</comment>
<evidence type="ECO:0000256" key="4">
    <source>
        <dbReference type="ARBA" id="ARBA00022737"/>
    </source>
</evidence>
<sequence length="346" mass="36444">MEFTLKFIADKMGLELKGDDCIITGLNTLEVAGPQDISFLANPKYISSIETTKAGAVVISPEYAHLVKRAIISSNPYFDFAKLLTFFSKPQGSFQGISPQAYIHPEAELAEDVTVYPFAYVGAKAKIGKGSCLFSGVYIGEDCKVGDNCIIYPNAVLMASVELGSDSIIQGGVVLGADGFGFVPNGDNIFKIPQIGKVSIGKRVEIGANATIDRAALDYTTVGDDTKIDNLVQIGHNCKIGNACLIVALVGISGSTKVGNRVTLAGQAGLSGHLSIGDDVTVGPQSGVAKDIPSNSVVGGSPAMDKRDFLRNAIIAPKLPEMYNKIKGLEKEVAELKALVQTLANK</sequence>
<proteinExistence type="inferred from homology"/>
<accession>A0A1M7SN87</accession>
<dbReference type="GO" id="GO:0103118">
    <property type="term" value="F:UDP-3-O-[(3R)-3-hydroxyacyl]-glucosamine N-acyltransferase activity"/>
    <property type="evidence" value="ECO:0007669"/>
    <property type="project" value="UniProtKB-EC"/>
</dbReference>
<dbReference type="EC" id="2.3.1.191" evidence="7"/>
<comment type="similarity">
    <text evidence="7">Belongs to the transferase hexapeptide repeat family. LpxD subfamily.</text>
</comment>
<dbReference type="InterPro" id="IPR007691">
    <property type="entry name" value="LpxD"/>
</dbReference>
<dbReference type="InterPro" id="IPR011004">
    <property type="entry name" value="Trimer_LpxA-like_sf"/>
</dbReference>
<dbReference type="InterPro" id="IPR020573">
    <property type="entry name" value="UDP_GlcNAc_AcTrfase_non-rep"/>
</dbReference>
<keyword evidence="8" id="KW-0175">Coiled coil</keyword>
<feature type="coiled-coil region" evidence="8">
    <location>
        <begin position="319"/>
        <end position="346"/>
    </location>
</feature>
<evidence type="ECO:0000256" key="3">
    <source>
        <dbReference type="ARBA" id="ARBA00022679"/>
    </source>
</evidence>
<dbReference type="GO" id="GO:0016020">
    <property type="term" value="C:membrane"/>
    <property type="evidence" value="ECO:0007669"/>
    <property type="project" value="GOC"/>
</dbReference>
<evidence type="ECO:0000259" key="9">
    <source>
        <dbReference type="Pfam" id="PF04613"/>
    </source>
</evidence>
<dbReference type="PANTHER" id="PTHR43378">
    <property type="entry name" value="UDP-3-O-ACYLGLUCOSAMINE N-ACYLTRANSFERASE"/>
    <property type="match status" value="1"/>
</dbReference>
<dbReference type="GO" id="GO:0009245">
    <property type="term" value="P:lipid A biosynthetic process"/>
    <property type="evidence" value="ECO:0007669"/>
    <property type="project" value="UniProtKB-UniRule"/>
</dbReference>
<dbReference type="SUPFAM" id="SSF51161">
    <property type="entry name" value="Trimeric LpxA-like enzymes"/>
    <property type="match status" value="1"/>
</dbReference>
<protein>
    <recommendedName>
        <fullName evidence="7">UDP-3-O-acylglucosamine N-acyltransferase</fullName>
        <ecNumber evidence="7">2.3.1.191</ecNumber>
    </recommendedName>
</protein>
<dbReference type="EMBL" id="FRDI01000004">
    <property type="protein sequence ID" value="SHN59947.1"/>
    <property type="molecule type" value="Genomic_DNA"/>
</dbReference>
<dbReference type="PANTHER" id="PTHR43378:SF2">
    <property type="entry name" value="UDP-3-O-ACYLGLUCOSAMINE N-ACYLTRANSFERASE 1, MITOCHONDRIAL-RELATED"/>
    <property type="match status" value="1"/>
</dbReference>
<evidence type="ECO:0000256" key="5">
    <source>
        <dbReference type="ARBA" id="ARBA00023098"/>
    </source>
</evidence>
<dbReference type="Pfam" id="PF00132">
    <property type="entry name" value="Hexapep"/>
    <property type="match status" value="2"/>
</dbReference>
<comment type="pathway">
    <text evidence="7">Bacterial outer membrane biogenesis; LPS lipid A biosynthesis.</text>
</comment>
<dbReference type="AlphaFoldDB" id="A0A1M7SN87"/>
<evidence type="ECO:0000256" key="2">
    <source>
        <dbReference type="ARBA" id="ARBA00022556"/>
    </source>
</evidence>
<dbReference type="Gene3D" id="3.40.1390.10">
    <property type="entry name" value="MurE/MurF, N-terminal domain"/>
    <property type="match status" value="1"/>
</dbReference>
<evidence type="ECO:0000313" key="10">
    <source>
        <dbReference type="EMBL" id="SHN59947.1"/>
    </source>
</evidence>
<dbReference type="NCBIfam" id="NF002060">
    <property type="entry name" value="PRK00892.1"/>
    <property type="match status" value="1"/>
</dbReference>
<keyword evidence="4 7" id="KW-0677">Repeat</keyword>